<sequence>MSPTLSPALCAPPGSPVFDLASPCLPWEQQAACVLELARTRAVAPEDLLNHAGLVRSALISPRQLLALLAALQHRLPAADTPFVLGQLSLPGHAGLASHALLQAATLGEALELLCRYAGRLSPLLTPRLLLHGDEALLLWTESCGIPAAQRAFVVDMHMSALKSLCQWQSGAALPWRFCFNRTRPRDLSQHVVFLGAELSFGCQFDAMRLPAALLSRPWPRAVKPNLAQRALEQNADPAAAGRGLLAALYDWLLPRYREATPLEQAAQAFGVSPATLKRRLALHGTHYQAQLDQARSHVALYLLLLQGRSSDSIASELGFHDRSSFRRSFKRWTGLTPGVALSG</sequence>
<reference evidence="5 6" key="1">
    <citation type="submission" date="2024-05" db="EMBL/GenBank/DDBJ databases">
        <title>Roseateles sp. 2.12 16S ribosomal RNA gene Genome sequencing and assembly.</title>
        <authorList>
            <person name="Woo H."/>
        </authorList>
    </citation>
    <scope>NUCLEOTIDE SEQUENCE [LARGE SCALE GENOMIC DNA]</scope>
    <source>
        <strain evidence="5 6">2.12</strain>
    </source>
</reference>
<dbReference type="Pfam" id="PF12625">
    <property type="entry name" value="Arabinose_bd"/>
    <property type="match status" value="1"/>
</dbReference>
<evidence type="ECO:0000313" key="5">
    <source>
        <dbReference type="EMBL" id="MEO3713811.1"/>
    </source>
</evidence>
<keyword evidence="1" id="KW-0805">Transcription regulation</keyword>
<evidence type="ECO:0000259" key="4">
    <source>
        <dbReference type="PROSITE" id="PS01124"/>
    </source>
</evidence>
<dbReference type="SMART" id="SM00342">
    <property type="entry name" value="HTH_ARAC"/>
    <property type="match status" value="1"/>
</dbReference>
<evidence type="ECO:0000256" key="2">
    <source>
        <dbReference type="ARBA" id="ARBA00023125"/>
    </source>
</evidence>
<gene>
    <name evidence="5" type="ORF">ABDJ40_13685</name>
</gene>
<dbReference type="PROSITE" id="PS01124">
    <property type="entry name" value="HTH_ARAC_FAMILY_2"/>
    <property type="match status" value="1"/>
</dbReference>
<dbReference type="Pfam" id="PF12833">
    <property type="entry name" value="HTH_18"/>
    <property type="match status" value="1"/>
</dbReference>
<feature type="domain" description="HTH araC/xylS-type" evidence="4">
    <location>
        <begin position="247"/>
        <end position="344"/>
    </location>
</feature>
<evidence type="ECO:0000313" key="6">
    <source>
        <dbReference type="Proteomes" id="UP001462640"/>
    </source>
</evidence>
<dbReference type="SUPFAM" id="SSF46689">
    <property type="entry name" value="Homeodomain-like"/>
    <property type="match status" value="1"/>
</dbReference>
<organism evidence="5 6">
    <name type="scientific">Roseateles flavus</name>
    <dbReference type="NCBI Taxonomy" id="3149041"/>
    <lineage>
        <taxon>Bacteria</taxon>
        <taxon>Pseudomonadati</taxon>
        <taxon>Pseudomonadota</taxon>
        <taxon>Betaproteobacteria</taxon>
        <taxon>Burkholderiales</taxon>
        <taxon>Sphaerotilaceae</taxon>
        <taxon>Roseateles</taxon>
    </lineage>
</organism>
<evidence type="ECO:0000256" key="1">
    <source>
        <dbReference type="ARBA" id="ARBA00023015"/>
    </source>
</evidence>
<dbReference type="InterPro" id="IPR032687">
    <property type="entry name" value="AraC-type_N"/>
</dbReference>
<dbReference type="EMBL" id="JBDPZC010000006">
    <property type="protein sequence ID" value="MEO3713811.1"/>
    <property type="molecule type" value="Genomic_DNA"/>
</dbReference>
<evidence type="ECO:0000256" key="3">
    <source>
        <dbReference type="ARBA" id="ARBA00023163"/>
    </source>
</evidence>
<dbReference type="PANTHER" id="PTHR47894">
    <property type="entry name" value="HTH-TYPE TRANSCRIPTIONAL REGULATOR GADX"/>
    <property type="match status" value="1"/>
</dbReference>
<dbReference type="InterPro" id="IPR009057">
    <property type="entry name" value="Homeodomain-like_sf"/>
</dbReference>
<protein>
    <submittedName>
        <fullName evidence="5">AraC family transcriptional regulator ligand-binding domain-containing protein</fullName>
    </submittedName>
</protein>
<keyword evidence="6" id="KW-1185">Reference proteome</keyword>
<dbReference type="RefSeq" id="WP_347610567.1">
    <property type="nucleotide sequence ID" value="NZ_JBDPZC010000006.1"/>
</dbReference>
<dbReference type="Proteomes" id="UP001462640">
    <property type="component" value="Unassembled WGS sequence"/>
</dbReference>
<accession>A0ABV0GFG8</accession>
<dbReference type="PANTHER" id="PTHR47894:SF1">
    <property type="entry name" value="HTH-TYPE TRANSCRIPTIONAL REGULATOR VQSM"/>
    <property type="match status" value="1"/>
</dbReference>
<dbReference type="Gene3D" id="1.10.10.60">
    <property type="entry name" value="Homeodomain-like"/>
    <property type="match status" value="1"/>
</dbReference>
<proteinExistence type="predicted"/>
<comment type="caution">
    <text evidence="5">The sequence shown here is derived from an EMBL/GenBank/DDBJ whole genome shotgun (WGS) entry which is preliminary data.</text>
</comment>
<keyword evidence="3" id="KW-0804">Transcription</keyword>
<keyword evidence="2" id="KW-0238">DNA-binding</keyword>
<name>A0ABV0GFG8_9BURK</name>
<dbReference type="InterPro" id="IPR018060">
    <property type="entry name" value="HTH_AraC"/>
</dbReference>